<dbReference type="AlphaFoldDB" id="A0A437QE95"/>
<evidence type="ECO:0000313" key="3">
    <source>
        <dbReference type="Proteomes" id="UP000282818"/>
    </source>
</evidence>
<feature type="compositionally biased region" description="Basic residues" evidence="1">
    <location>
        <begin position="172"/>
        <end position="182"/>
    </location>
</feature>
<dbReference type="RefSeq" id="WP_127693012.1">
    <property type="nucleotide sequence ID" value="NZ_SACQ01000001.1"/>
</dbReference>
<protein>
    <recommendedName>
        <fullName evidence="4">Periplasmic heavy metal sensor</fullName>
    </recommendedName>
</protein>
<evidence type="ECO:0000256" key="1">
    <source>
        <dbReference type="SAM" id="MobiDB-lite"/>
    </source>
</evidence>
<feature type="region of interest" description="Disordered" evidence="1">
    <location>
        <begin position="162"/>
        <end position="182"/>
    </location>
</feature>
<sequence>MRGEFLKGVLLCAFSTLCLAQSPYSGEELREIKALSPERVVGYKEGQGLGYAKAAELNHYPGPRHVLDLQRELNLSGEQLEQTDVIYQRMRARAKALGREILDLEYELNRLFASQAIEETALRTILEQLGQLEAALRYVHLNAHLEQTQLLSQSQRNEYDRLRGYLGGSPNKMHHHSSHHHE</sequence>
<dbReference type="EMBL" id="SACQ01000001">
    <property type="protein sequence ID" value="RVU32844.1"/>
    <property type="molecule type" value="Genomic_DNA"/>
</dbReference>
<proteinExistence type="predicted"/>
<dbReference type="Gene3D" id="1.20.120.1490">
    <property type="match status" value="1"/>
</dbReference>
<organism evidence="2 3">
    <name type="scientific">Neptunomonas marina</name>
    <dbReference type="NCBI Taxonomy" id="1815562"/>
    <lineage>
        <taxon>Bacteria</taxon>
        <taxon>Pseudomonadati</taxon>
        <taxon>Pseudomonadota</taxon>
        <taxon>Gammaproteobacteria</taxon>
        <taxon>Oceanospirillales</taxon>
        <taxon>Oceanospirillaceae</taxon>
        <taxon>Neptunomonas</taxon>
    </lineage>
</organism>
<accession>A0A437QE95</accession>
<evidence type="ECO:0008006" key="4">
    <source>
        <dbReference type="Google" id="ProtNLM"/>
    </source>
</evidence>
<name>A0A437QE95_9GAMM</name>
<gene>
    <name evidence="2" type="ORF">EOE65_04095</name>
</gene>
<dbReference type="Proteomes" id="UP000282818">
    <property type="component" value="Unassembled WGS sequence"/>
</dbReference>
<comment type="caution">
    <text evidence="2">The sequence shown here is derived from an EMBL/GenBank/DDBJ whole genome shotgun (WGS) entry which is preliminary data.</text>
</comment>
<evidence type="ECO:0000313" key="2">
    <source>
        <dbReference type="EMBL" id="RVU32844.1"/>
    </source>
</evidence>
<reference evidence="2 3" key="1">
    <citation type="submission" date="2019-01" db="EMBL/GenBank/DDBJ databases">
        <authorList>
            <person name="Chen W.-M."/>
        </authorList>
    </citation>
    <scope>NUCLEOTIDE SEQUENCE [LARGE SCALE GENOMIC DNA]</scope>
    <source>
        <strain evidence="2 3">HPM-16</strain>
    </source>
</reference>
<keyword evidence="3" id="KW-1185">Reference proteome</keyword>